<evidence type="ECO:0000256" key="1">
    <source>
        <dbReference type="SAM" id="MobiDB-lite"/>
    </source>
</evidence>
<organism evidence="2 3">
    <name type="scientific">Cystobacter fuscus (strain ATCC 25194 / DSM 2262 / NBRC 100088 / M29)</name>
    <dbReference type="NCBI Taxonomy" id="1242864"/>
    <lineage>
        <taxon>Bacteria</taxon>
        <taxon>Pseudomonadati</taxon>
        <taxon>Myxococcota</taxon>
        <taxon>Myxococcia</taxon>
        <taxon>Myxococcales</taxon>
        <taxon>Cystobacterineae</taxon>
        <taxon>Archangiaceae</taxon>
        <taxon>Cystobacter</taxon>
    </lineage>
</organism>
<dbReference type="AlphaFoldDB" id="S9Q4A1"/>
<reference evidence="2" key="1">
    <citation type="submission" date="2013-05" db="EMBL/GenBank/DDBJ databases">
        <title>Genome assembly of Cystobacter fuscus DSM 2262.</title>
        <authorList>
            <person name="Sharma G."/>
            <person name="Khatri I."/>
            <person name="Kaur C."/>
            <person name="Mayilraj S."/>
            <person name="Subramanian S."/>
        </authorList>
    </citation>
    <scope>NUCLEOTIDE SEQUENCE [LARGE SCALE GENOMIC DNA]</scope>
    <source>
        <strain evidence="2">DSM 2262</strain>
    </source>
</reference>
<dbReference type="Proteomes" id="UP000011682">
    <property type="component" value="Unassembled WGS sequence"/>
</dbReference>
<sequence>MRQGVGFGRRRLGGEDRCGGQQARRHQGNAQQERSGSTHRGLVRARR</sequence>
<dbReference type="EMBL" id="ANAH02000066">
    <property type="protein sequence ID" value="EPX56114.1"/>
    <property type="molecule type" value="Genomic_DNA"/>
</dbReference>
<evidence type="ECO:0000313" key="3">
    <source>
        <dbReference type="Proteomes" id="UP000011682"/>
    </source>
</evidence>
<feature type="region of interest" description="Disordered" evidence="1">
    <location>
        <begin position="1"/>
        <end position="47"/>
    </location>
</feature>
<keyword evidence="3" id="KW-1185">Reference proteome</keyword>
<gene>
    <name evidence="2" type="ORF">D187_007456</name>
</gene>
<comment type="caution">
    <text evidence="2">The sequence shown here is derived from an EMBL/GenBank/DDBJ whole genome shotgun (WGS) entry which is preliminary data.</text>
</comment>
<protein>
    <submittedName>
        <fullName evidence="2">Uncharacterized protein</fullName>
    </submittedName>
</protein>
<proteinExistence type="predicted"/>
<accession>S9Q4A1</accession>
<name>S9Q4A1_CYSF2</name>
<evidence type="ECO:0000313" key="2">
    <source>
        <dbReference type="EMBL" id="EPX56114.1"/>
    </source>
</evidence>